<evidence type="ECO:0000313" key="8">
    <source>
        <dbReference type="EMBL" id="QXL88458.1"/>
    </source>
</evidence>
<dbReference type="InterPro" id="IPR005110">
    <property type="entry name" value="MoeA_linker/N"/>
</dbReference>
<dbReference type="NCBIfam" id="NF045515">
    <property type="entry name" value="Glp_gephyrin"/>
    <property type="match status" value="1"/>
</dbReference>
<dbReference type="InterPro" id="IPR001453">
    <property type="entry name" value="MoaB/Mog_dom"/>
</dbReference>
<name>A0A975TVK4_9RHOB</name>
<evidence type="ECO:0000256" key="1">
    <source>
        <dbReference type="ARBA" id="ARBA00002901"/>
    </source>
</evidence>
<evidence type="ECO:0000256" key="2">
    <source>
        <dbReference type="ARBA" id="ARBA00005046"/>
    </source>
</evidence>
<keyword evidence="6" id="KW-0479">Metal-binding</keyword>
<evidence type="ECO:0000313" key="9">
    <source>
        <dbReference type="Proteomes" id="UP000693972"/>
    </source>
</evidence>
<dbReference type="InterPro" id="IPR036425">
    <property type="entry name" value="MoaB/Mog-like_dom_sf"/>
</dbReference>
<dbReference type="SMART" id="SM00852">
    <property type="entry name" value="MoCF_biosynth"/>
    <property type="match status" value="1"/>
</dbReference>
<comment type="cofactor">
    <cofactor evidence="6">
        <name>Mg(2+)</name>
        <dbReference type="ChEBI" id="CHEBI:18420"/>
    </cofactor>
</comment>
<dbReference type="SUPFAM" id="SSF63867">
    <property type="entry name" value="MoeA C-terminal domain-like"/>
    <property type="match status" value="1"/>
</dbReference>
<dbReference type="GO" id="GO:0046872">
    <property type="term" value="F:metal ion binding"/>
    <property type="evidence" value="ECO:0007669"/>
    <property type="project" value="UniProtKB-UniRule"/>
</dbReference>
<organism evidence="8">
    <name type="scientific">Gymnodinialimonas phycosphaerae</name>
    <dbReference type="NCBI Taxonomy" id="2841589"/>
    <lineage>
        <taxon>Bacteria</taxon>
        <taxon>Pseudomonadati</taxon>
        <taxon>Pseudomonadota</taxon>
        <taxon>Alphaproteobacteria</taxon>
        <taxon>Rhodobacterales</taxon>
        <taxon>Paracoccaceae</taxon>
        <taxon>Gymnodinialimonas</taxon>
    </lineage>
</organism>
<protein>
    <recommendedName>
        <fullName evidence="6">Molybdopterin molybdenumtransferase</fullName>
        <ecNumber evidence="6">2.10.1.1</ecNumber>
    </recommendedName>
</protein>
<keyword evidence="6" id="KW-0500">Molybdenum</keyword>
<dbReference type="GO" id="GO:0006777">
    <property type="term" value="P:Mo-molybdopterin cofactor biosynthetic process"/>
    <property type="evidence" value="ECO:0007669"/>
    <property type="project" value="UniProtKB-UniRule"/>
</dbReference>
<dbReference type="Gene3D" id="2.170.190.11">
    <property type="entry name" value="Molybdopterin biosynthesis moea protein, domain 3"/>
    <property type="match status" value="1"/>
</dbReference>
<keyword evidence="6" id="KW-0808">Transferase</keyword>
<dbReference type="Gene3D" id="3.40.980.10">
    <property type="entry name" value="MoaB/Mog-like domain"/>
    <property type="match status" value="1"/>
</dbReference>
<dbReference type="PANTHER" id="PTHR10192:SF5">
    <property type="entry name" value="GEPHYRIN"/>
    <property type="match status" value="1"/>
</dbReference>
<comment type="catalytic activity">
    <reaction evidence="5">
        <text>adenylyl-molybdopterin + molybdate = Mo-molybdopterin + AMP + H(+)</text>
        <dbReference type="Rhea" id="RHEA:35047"/>
        <dbReference type="ChEBI" id="CHEBI:15378"/>
        <dbReference type="ChEBI" id="CHEBI:36264"/>
        <dbReference type="ChEBI" id="CHEBI:62727"/>
        <dbReference type="ChEBI" id="CHEBI:71302"/>
        <dbReference type="ChEBI" id="CHEBI:456215"/>
        <dbReference type="EC" id="2.10.1.1"/>
    </reaction>
</comment>
<dbReference type="EMBL" id="JAIMBW010000001">
    <property type="protein sequence ID" value="MBY4891677.1"/>
    <property type="molecule type" value="Genomic_DNA"/>
</dbReference>
<comment type="function">
    <text evidence="1 6">Catalyzes the insertion of molybdate into adenylated molybdopterin with the concomitant release of AMP.</text>
</comment>
<dbReference type="PANTHER" id="PTHR10192">
    <property type="entry name" value="MOLYBDOPTERIN BIOSYNTHESIS PROTEIN"/>
    <property type="match status" value="1"/>
</dbReference>
<dbReference type="CDD" id="cd00887">
    <property type="entry name" value="MoeA"/>
    <property type="match status" value="1"/>
</dbReference>
<evidence type="ECO:0000259" key="7">
    <source>
        <dbReference type="SMART" id="SM00852"/>
    </source>
</evidence>
<keyword evidence="6" id="KW-0460">Magnesium</keyword>
<keyword evidence="4 6" id="KW-0501">Molybdenum cofactor biosynthesis</keyword>
<dbReference type="InterPro" id="IPR036688">
    <property type="entry name" value="MoeA_C_domain_IV_sf"/>
</dbReference>
<dbReference type="SUPFAM" id="SSF53218">
    <property type="entry name" value="Molybdenum cofactor biosynthesis proteins"/>
    <property type="match status" value="1"/>
</dbReference>
<dbReference type="EC" id="2.10.1.1" evidence="6"/>
<evidence type="ECO:0000256" key="6">
    <source>
        <dbReference type="RuleBase" id="RU365090"/>
    </source>
</evidence>
<feature type="domain" description="MoaB/Mog" evidence="7">
    <location>
        <begin position="173"/>
        <end position="310"/>
    </location>
</feature>
<dbReference type="AlphaFoldDB" id="A0A975TVK4"/>
<dbReference type="EMBL" id="CP078073">
    <property type="protein sequence ID" value="QXL88458.1"/>
    <property type="molecule type" value="Genomic_DNA"/>
</dbReference>
<accession>A0A975TVK4</accession>
<evidence type="ECO:0000256" key="5">
    <source>
        <dbReference type="ARBA" id="ARBA00047317"/>
    </source>
</evidence>
<evidence type="ECO:0000256" key="3">
    <source>
        <dbReference type="ARBA" id="ARBA00010763"/>
    </source>
</evidence>
<dbReference type="InterPro" id="IPR036135">
    <property type="entry name" value="MoeA_linker/N_sf"/>
</dbReference>
<sequence>MISVEEALSACLTLAQPVGTETVPLAQAGGRVLAAPVTATRDQPPFSASAMDGYALRDMEAIPGRRLKVVGEAPAGHYWQGTIGPGEALRIFTGAPLPEGTDRVVIQEDVERDGDRITLSRSLGSSLNVRPSGADFMAGDGMSAPRRLSPADVALAAAMNAPKLTVSRKPTVALIATGDELVSPGETPRPDQIIASNTYGLKARIEAEGAEARLLPIARDRRESLEQVFDLAAGSDLIVTVGGASVGDHDLVGEVAAARGLERAFYKIAMRPGKPLMAGRLGDAVLLGLPGNPVSAMVCGELFLIPMLHAMMGLPGTARPRLRARLGADLDANGPREHYMRAEVSAGDDLPVITPYGRQDSSLLTVLSGASGLLVRPVDAARARAGDIVEYVALNAMF</sequence>
<dbReference type="GO" id="GO:0005829">
    <property type="term" value="C:cytosol"/>
    <property type="evidence" value="ECO:0007669"/>
    <property type="project" value="TreeGrafter"/>
</dbReference>
<gene>
    <name evidence="8" type="ORF">KUL25_02735</name>
</gene>
<dbReference type="GO" id="GO:0061599">
    <property type="term" value="F:molybdopterin molybdotransferase activity"/>
    <property type="evidence" value="ECO:0007669"/>
    <property type="project" value="UniProtKB-UniRule"/>
</dbReference>
<reference evidence="8 9" key="1">
    <citation type="submission" date="2021-07" db="EMBL/GenBank/DDBJ databases">
        <title>Karlodiniumbacter phycospheric gen. nov., sp. nov., a phycosphere bacterium isolated from karlodinium veneficum.</title>
        <authorList>
            <person name="Peng Y."/>
            <person name="Jiang L."/>
            <person name="Lee J."/>
        </authorList>
    </citation>
    <scope>NUCLEOTIDE SEQUENCE</scope>
    <source>
        <strain evidence="8 9">N5</strain>
    </source>
</reference>
<proteinExistence type="inferred from homology"/>
<dbReference type="Gene3D" id="2.40.340.10">
    <property type="entry name" value="MoeA, C-terminal, domain IV"/>
    <property type="match status" value="1"/>
</dbReference>
<dbReference type="SUPFAM" id="SSF63882">
    <property type="entry name" value="MoeA N-terminal region -like"/>
    <property type="match status" value="1"/>
</dbReference>
<dbReference type="Gene3D" id="3.90.105.10">
    <property type="entry name" value="Molybdopterin biosynthesis moea protein, domain 2"/>
    <property type="match status" value="1"/>
</dbReference>
<dbReference type="Pfam" id="PF03453">
    <property type="entry name" value="MoeA_N"/>
    <property type="match status" value="1"/>
</dbReference>
<keyword evidence="9" id="KW-1185">Reference proteome</keyword>
<comment type="pathway">
    <text evidence="2 6">Cofactor biosynthesis; molybdopterin biosynthesis.</text>
</comment>
<evidence type="ECO:0000256" key="4">
    <source>
        <dbReference type="ARBA" id="ARBA00023150"/>
    </source>
</evidence>
<dbReference type="Pfam" id="PF00994">
    <property type="entry name" value="MoCF_biosynth"/>
    <property type="match status" value="1"/>
</dbReference>
<dbReference type="Pfam" id="PF03454">
    <property type="entry name" value="MoeA_C"/>
    <property type="match status" value="1"/>
</dbReference>
<dbReference type="InterPro" id="IPR038987">
    <property type="entry name" value="MoeA-like"/>
</dbReference>
<comment type="similarity">
    <text evidence="3 6">Belongs to the MoeA family.</text>
</comment>
<dbReference type="InterPro" id="IPR005111">
    <property type="entry name" value="MoeA_C_domain_IV"/>
</dbReference>
<dbReference type="Proteomes" id="UP000693972">
    <property type="component" value="Unassembled WGS sequence"/>
</dbReference>
<dbReference type="RefSeq" id="WP_257891528.1">
    <property type="nucleotide sequence ID" value="NZ_JAIMBW010000001.1"/>
</dbReference>